<dbReference type="SMART" id="SM00493">
    <property type="entry name" value="TOPRIM"/>
    <property type="match status" value="1"/>
</dbReference>
<name>A0A060R5Y5_9BACT</name>
<dbReference type="InterPro" id="IPR023627">
    <property type="entry name" value="Rcmb_RecR"/>
</dbReference>
<dbReference type="Pfam" id="PF21176">
    <property type="entry name" value="RecR_HhH"/>
    <property type="match status" value="1"/>
</dbReference>
<evidence type="ECO:0000256" key="5">
    <source>
        <dbReference type="ARBA" id="ARBA00023172"/>
    </source>
</evidence>
<dbReference type="GO" id="GO:0006281">
    <property type="term" value="P:DNA repair"/>
    <property type="evidence" value="ECO:0007669"/>
    <property type="project" value="UniProtKB-UniRule"/>
</dbReference>
<dbReference type="InterPro" id="IPR000093">
    <property type="entry name" value="DNA_Rcmb_RecR"/>
</dbReference>
<dbReference type="GO" id="GO:0003677">
    <property type="term" value="F:DNA binding"/>
    <property type="evidence" value="ECO:0007669"/>
    <property type="project" value="UniProtKB-UniRule"/>
</dbReference>
<dbReference type="GO" id="GO:0008270">
    <property type="term" value="F:zinc ion binding"/>
    <property type="evidence" value="ECO:0007669"/>
    <property type="project" value="UniProtKB-KW"/>
</dbReference>
<dbReference type="NCBIfam" id="TIGR00615">
    <property type="entry name" value="recR"/>
    <property type="match status" value="1"/>
</dbReference>
<dbReference type="EMBL" id="HG934468">
    <property type="protein sequence ID" value="CDN30267.1"/>
    <property type="molecule type" value="Genomic_DNA"/>
</dbReference>
<evidence type="ECO:0000256" key="6">
    <source>
        <dbReference type="ARBA" id="ARBA00023204"/>
    </source>
</evidence>
<accession>A0A060R5Y5</accession>
<dbReference type="Pfam" id="PF21175">
    <property type="entry name" value="RecR_C"/>
    <property type="match status" value="1"/>
</dbReference>
<evidence type="ECO:0000256" key="7">
    <source>
        <dbReference type="HAMAP-Rule" id="MF_00017"/>
    </source>
</evidence>
<dbReference type="PROSITE" id="PS50880">
    <property type="entry name" value="TOPRIM"/>
    <property type="match status" value="1"/>
</dbReference>
<proteinExistence type="inferred from homology"/>
<dbReference type="OrthoDB" id="9802672at2"/>
<dbReference type="InterPro" id="IPR006171">
    <property type="entry name" value="TOPRIM_dom"/>
</dbReference>
<evidence type="ECO:0000256" key="3">
    <source>
        <dbReference type="ARBA" id="ARBA00022771"/>
    </source>
</evidence>
<keyword evidence="10" id="KW-1185">Reference proteome</keyword>
<keyword evidence="4 7" id="KW-0862">Zinc</keyword>
<dbReference type="Pfam" id="PF02132">
    <property type="entry name" value="RecR_ZnF"/>
    <property type="match status" value="1"/>
</dbReference>
<comment type="similarity">
    <text evidence="7">Belongs to the RecR family.</text>
</comment>
<dbReference type="AlphaFoldDB" id="A0A060R5Y5"/>
<feature type="zinc finger region" description="C4-type" evidence="7">
    <location>
        <begin position="55"/>
        <end position="70"/>
    </location>
</feature>
<dbReference type="PANTHER" id="PTHR30446">
    <property type="entry name" value="RECOMBINATION PROTEIN RECR"/>
    <property type="match status" value="1"/>
</dbReference>
<keyword evidence="5 7" id="KW-0233">DNA recombination</keyword>
<dbReference type="KEGG" id="rbc:BN938_0161"/>
<gene>
    <name evidence="7" type="primary">recR</name>
    <name evidence="9" type="ORF">BN938_0161</name>
</gene>
<dbReference type="CDD" id="cd01025">
    <property type="entry name" value="TOPRIM_recR"/>
    <property type="match status" value="1"/>
</dbReference>
<dbReference type="InterPro" id="IPR034137">
    <property type="entry name" value="TOPRIM_RecR"/>
</dbReference>
<evidence type="ECO:0000259" key="8">
    <source>
        <dbReference type="PROSITE" id="PS50880"/>
    </source>
</evidence>
<dbReference type="eggNOG" id="COG0353">
    <property type="taxonomic scope" value="Bacteria"/>
</dbReference>
<dbReference type="HAMAP" id="MF_00017">
    <property type="entry name" value="RecR"/>
    <property type="match status" value="1"/>
</dbReference>
<evidence type="ECO:0000256" key="1">
    <source>
        <dbReference type="ARBA" id="ARBA00022723"/>
    </source>
</evidence>
<evidence type="ECO:0000313" key="9">
    <source>
        <dbReference type="EMBL" id="CDN30267.1"/>
    </source>
</evidence>
<dbReference type="STRING" id="1433126.BN938_0161"/>
<evidence type="ECO:0000256" key="2">
    <source>
        <dbReference type="ARBA" id="ARBA00022763"/>
    </source>
</evidence>
<dbReference type="PROSITE" id="PS01300">
    <property type="entry name" value="RECR"/>
    <property type="match status" value="1"/>
</dbReference>
<dbReference type="PATRIC" id="fig|1433126.3.peg.159"/>
<evidence type="ECO:0000313" key="10">
    <source>
        <dbReference type="Proteomes" id="UP000027616"/>
    </source>
</evidence>
<dbReference type="GO" id="GO:0006310">
    <property type="term" value="P:DNA recombination"/>
    <property type="evidence" value="ECO:0007669"/>
    <property type="project" value="UniProtKB-UniRule"/>
</dbReference>
<dbReference type="Gene3D" id="3.40.1360.10">
    <property type="match status" value="1"/>
</dbReference>
<organism evidence="9 10">
    <name type="scientific">Mucinivorans hirudinis</name>
    <dbReference type="NCBI Taxonomy" id="1433126"/>
    <lineage>
        <taxon>Bacteria</taxon>
        <taxon>Pseudomonadati</taxon>
        <taxon>Bacteroidota</taxon>
        <taxon>Bacteroidia</taxon>
        <taxon>Bacteroidales</taxon>
        <taxon>Rikenellaceae</taxon>
        <taxon>Mucinivorans</taxon>
    </lineage>
</organism>
<dbReference type="SUPFAM" id="SSF111304">
    <property type="entry name" value="Recombination protein RecR"/>
    <property type="match status" value="1"/>
</dbReference>
<keyword evidence="6 7" id="KW-0234">DNA repair</keyword>
<dbReference type="Pfam" id="PF13662">
    <property type="entry name" value="Toprim_4"/>
    <property type="match status" value="1"/>
</dbReference>
<dbReference type="Gene3D" id="1.10.8.420">
    <property type="entry name" value="RecR Domain 1"/>
    <property type="match status" value="1"/>
</dbReference>
<sequence>MSKLLENVVGEFAKLPGVGRRSALRLALNLLRREVEDADALAGAIYQFRRDVKSCIYCNNISDTEICPICQDTRRDKKMICVVEQVADLITIENTRQYGGLYHVLGGVISPMQGVSPSDLKIDLLIDNITKNEVEEVILAIPSTIEGETTSYYITRRIKQLGVKISAISRGIGFGTEIEYADEMTITHALRNRVSY</sequence>
<dbReference type="Proteomes" id="UP000027616">
    <property type="component" value="Chromosome I"/>
</dbReference>
<dbReference type="InterPro" id="IPR015967">
    <property type="entry name" value="Rcmb_RecR_Znf"/>
</dbReference>
<dbReference type="HOGENOM" id="CLU_060739_1_1_10"/>
<keyword evidence="1 7" id="KW-0479">Metal-binding</keyword>
<keyword evidence="3 7" id="KW-0863">Zinc-finger</keyword>
<reference evidence="9 10" key="1">
    <citation type="journal article" date="2015" name="Genome Announc.">
        <title>Complete Genome Sequence of the Novel Leech Symbiont Mucinivorans hirudinis M3T.</title>
        <authorList>
            <person name="Nelson M.C."/>
            <person name="Bomar L."/>
            <person name="Graf J."/>
        </authorList>
    </citation>
    <scope>NUCLEOTIDE SEQUENCE [LARGE SCALE GENOMIC DNA]</scope>
    <source>
        <strain evidence="10">M3</strain>
    </source>
</reference>
<comment type="function">
    <text evidence="7">May play a role in DNA repair. It seems to be involved in an RecBC-independent recombinational process of DNA repair. It may act with RecF and RecO.</text>
</comment>
<keyword evidence="2 7" id="KW-0227">DNA damage</keyword>
<dbReference type="PANTHER" id="PTHR30446:SF0">
    <property type="entry name" value="RECOMBINATION PROTEIN RECR"/>
    <property type="match status" value="1"/>
</dbReference>
<feature type="domain" description="Toprim" evidence="8">
    <location>
        <begin position="78"/>
        <end position="173"/>
    </location>
</feature>
<evidence type="ECO:0000256" key="4">
    <source>
        <dbReference type="ARBA" id="ARBA00022833"/>
    </source>
</evidence>
<protein>
    <recommendedName>
        <fullName evidence="7">Recombination protein RecR</fullName>
    </recommendedName>
</protein>